<proteinExistence type="predicted"/>
<gene>
    <name evidence="1" type="ORF">O987_14930</name>
</gene>
<organism evidence="1 2">
    <name type="scientific">Comamonas testosteroni TK102</name>
    <dbReference type="NCBI Taxonomy" id="1392005"/>
    <lineage>
        <taxon>Bacteria</taxon>
        <taxon>Pseudomonadati</taxon>
        <taxon>Pseudomonadota</taxon>
        <taxon>Betaproteobacteria</taxon>
        <taxon>Burkholderiales</taxon>
        <taxon>Comamonadaceae</taxon>
        <taxon>Comamonas</taxon>
    </lineage>
</organism>
<dbReference type="HOGENOM" id="CLU_2381239_0_0_4"/>
<evidence type="ECO:0000313" key="1">
    <source>
        <dbReference type="EMBL" id="AIJ47098.1"/>
    </source>
</evidence>
<accession>A0A076PMX9</accession>
<evidence type="ECO:0000313" key="2">
    <source>
        <dbReference type="Proteomes" id="UP000028782"/>
    </source>
</evidence>
<dbReference type="KEGG" id="ctes:O987_14930"/>
<dbReference type="AlphaFoldDB" id="A0A076PMX9"/>
<sequence>MGLMTTLAIMSGATPSPCHSLASCLEQVQPGQTVIADTFAALGATLGECIDSMLLIKGKGGFVHVPGVMDTSTAGGALAVDLLSAVKIATVDQH</sequence>
<name>A0A076PMX9_COMTE</name>
<dbReference type="Proteomes" id="UP000028782">
    <property type="component" value="Chromosome"/>
</dbReference>
<protein>
    <submittedName>
        <fullName evidence="1">Uncharacterized protein</fullName>
    </submittedName>
</protein>
<reference evidence="1 2" key="1">
    <citation type="journal article" date="2014" name="Genome Announc.">
        <title>Complete Genome Sequence of Polychlorinated Biphenyl Degrader Comamonas testosteroni TK102 (NBRC 109938).</title>
        <authorList>
            <person name="Fukuda K."/>
            <person name="Hosoyama A."/>
            <person name="Tsuchikane K."/>
            <person name="Ohji S."/>
            <person name="Yamazoe A."/>
            <person name="Fujita N."/>
            <person name="Shintani M."/>
            <person name="Kimbara K."/>
        </authorList>
    </citation>
    <scope>NUCLEOTIDE SEQUENCE [LARGE SCALE GENOMIC DNA]</scope>
    <source>
        <strain evidence="1">TK102</strain>
    </source>
</reference>
<dbReference type="EMBL" id="CP006704">
    <property type="protein sequence ID" value="AIJ47098.1"/>
    <property type="molecule type" value="Genomic_DNA"/>
</dbReference>